<dbReference type="SUPFAM" id="SSF54862">
    <property type="entry name" value="4Fe-4S ferredoxins"/>
    <property type="match status" value="1"/>
</dbReference>
<comment type="caution">
    <text evidence="6">The sequence shown here is derived from an EMBL/GenBank/DDBJ whole genome shotgun (WGS) entry which is preliminary data.</text>
</comment>
<reference evidence="6 7" key="1">
    <citation type="submission" date="2019-11" db="EMBL/GenBank/DDBJ databases">
        <title>Using colonization assays and comparative genomics to discover symbiosis behaviors and factors in Vibrio fischeri.</title>
        <authorList>
            <person name="Bongrand C."/>
            <person name="Moriano-Gutierrez S."/>
            <person name="Arevalo P."/>
            <person name="Mcfall-Ngai M."/>
            <person name="Visick K."/>
            <person name="Polz M.F."/>
            <person name="Ruby E.G."/>
        </authorList>
    </citation>
    <scope>NUCLEOTIDE SEQUENCE [LARGE SCALE GENOMIC DNA]</scope>
    <source>
        <strain evidence="7">emors.3.2</strain>
    </source>
</reference>
<sequence>MKDKRDENYYRSYLEHKTVSRRGLFRGLLSGANKSLKESSQNTIKPTVARSPYAIEEGLFRELCQDCEQCSTACPQHVIEMVDARPQLNLDYNHCTFCGECQLVCDSGALGKELGIINLQPEFISSCNNKLSGGCEVCADACPQKAIIIEPRKLPKVDASLCNGCGLCRSACFIGAVQMTFVVPS</sequence>
<evidence type="ECO:0000256" key="5">
    <source>
        <dbReference type="ARBA" id="ARBA00023014"/>
    </source>
</evidence>
<keyword evidence="4" id="KW-0408">Iron</keyword>
<dbReference type="CDD" id="cd10564">
    <property type="entry name" value="NapF_like"/>
    <property type="match status" value="1"/>
</dbReference>
<dbReference type="InterPro" id="IPR004496">
    <property type="entry name" value="NapF"/>
</dbReference>
<keyword evidence="5" id="KW-0411">Iron-sulfur</keyword>
<dbReference type="PROSITE" id="PS00198">
    <property type="entry name" value="4FE4S_FER_1"/>
    <property type="match status" value="1"/>
</dbReference>
<keyword evidence="2" id="KW-0479">Metal-binding</keyword>
<dbReference type="AlphaFoldDB" id="A0A6N3YUX2"/>
<evidence type="ECO:0000256" key="1">
    <source>
        <dbReference type="ARBA" id="ARBA00022485"/>
    </source>
</evidence>
<keyword evidence="1" id="KW-0004">4Fe-4S</keyword>
<evidence type="ECO:0000313" key="7">
    <source>
        <dbReference type="Proteomes" id="UP000435323"/>
    </source>
</evidence>
<dbReference type="EMBL" id="WOBO01000001">
    <property type="protein sequence ID" value="MUK43836.1"/>
    <property type="molecule type" value="Genomic_DNA"/>
</dbReference>
<dbReference type="RefSeq" id="WP_133416299.1">
    <property type="nucleotide sequence ID" value="NZ_SJSX01000004.1"/>
</dbReference>
<dbReference type="Pfam" id="PF12838">
    <property type="entry name" value="Fer4_7"/>
    <property type="match status" value="2"/>
</dbReference>
<dbReference type="PANTHER" id="PTHR24960">
    <property type="entry name" value="PHOTOSYSTEM I IRON-SULFUR CENTER-RELATED"/>
    <property type="match status" value="1"/>
</dbReference>
<dbReference type="GO" id="GO:0051539">
    <property type="term" value="F:4 iron, 4 sulfur cluster binding"/>
    <property type="evidence" value="ECO:0007669"/>
    <property type="project" value="UniProtKB-KW"/>
</dbReference>
<dbReference type="InterPro" id="IPR050157">
    <property type="entry name" value="PSI_iron-sulfur_center"/>
</dbReference>
<dbReference type="InterPro" id="IPR017896">
    <property type="entry name" value="4Fe4S_Fe-S-bd"/>
</dbReference>
<evidence type="ECO:0000256" key="2">
    <source>
        <dbReference type="ARBA" id="ARBA00022723"/>
    </source>
</evidence>
<organism evidence="6 7">
    <name type="scientific">Aliivibrio fischeri</name>
    <name type="common">Vibrio fischeri</name>
    <dbReference type="NCBI Taxonomy" id="668"/>
    <lineage>
        <taxon>Bacteria</taxon>
        <taxon>Pseudomonadati</taxon>
        <taxon>Pseudomonadota</taxon>
        <taxon>Gammaproteobacteria</taxon>
        <taxon>Vibrionales</taxon>
        <taxon>Vibrionaceae</taxon>
        <taxon>Aliivibrio</taxon>
    </lineage>
</organism>
<dbReference type="Gene3D" id="3.30.70.20">
    <property type="match status" value="2"/>
</dbReference>
<proteinExistence type="predicted"/>
<name>A0A6N3YUX2_ALIFS</name>
<dbReference type="PROSITE" id="PS51379">
    <property type="entry name" value="4FE4S_FER_2"/>
    <property type="match status" value="4"/>
</dbReference>
<accession>A0A6N3YUX2</accession>
<dbReference type="Proteomes" id="UP000435323">
    <property type="component" value="Unassembled WGS sequence"/>
</dbReference>
<gene>
    <name evidence="6" type="ORF">GNP77_00430</name>
</gene>
<keyword evidence="3" id="KW-0677">Repeat</keyword>
<protein>
    <submittedName>
        <fullName evidence="6">4Fe-4S dicluster domain-containing protein</fullName>
    </submittedName>
</protein>
<dbReference type="InterPro" id="IPR017900">
    <property type="entry name" value="4Fe4S_Fe_S_CS"/>
</dbReference>
<evidence type="ECO:0000313" key="6">
    <source>
        <dbReference type="EMBL" id="MUK43836.1"/>
    </source>
</evidence>
<dbReference type="GO" id="GO:0046872">
    <property type="term" value="F:metal ion binding"/>
    <property type="evidence" value="ECO:0007669"/>
    <property type="project" value="UniProtKB-KW"/>
</dbReference>
<evidence type="ECO:0000256" key="3">
    <source>
        <dbReference type="ARBA" id="ARBA00022737"/>
    </source>
</evidence>
<evidence type="ECO:0000256" key="4">
    <source>
        <dbReference type="ARBA" id="ARBA00023004"/>
    </source>
</evidence>
<dbReference type="PANTHER" id="PTHR24960:SF79">
    <property type="entry name" value="PHOTOSYSTEM I IRON-SULFUR CENTER"/>
    <property type="match status" value="1"/>
</dbReference>